<proteinExistence type="predicted"/>
<dbReference type="EMBL" id="JASBWU010000016">
    <property type="protein sequence ID" value="KAJ9115533.1"/>
    <property type="molecule type" value="Genomic_DNA"/>
</dbReference>
<protein>
    <submittedName>
        <fullName evidence="1">Uncharacterized protein</fullName>
    </submittedName>
</protein>
<evidence type="ECO:0000313" key="2">
    <source>
        <dbReference type="Proteomes" id="UP001243375"/>
    </source>
</evidence>
<evidence type="ECO:0000313" key="1">
    <source>
        <dbReference type="EMBL" id="KAJ9115533.1"/>
    </source>
</evidence>
<keyword evidence="2" id="KW-1185">Reference proteome</keyword>
<gene>
    <name evidence="1" type="ORF">QFC22_005296</name>
</gene>
<accession>A0ACC2WVQ0</accession>
<comment type="caution">
    <text evidence="1">The sequence shown here is derived from an EMBL/GenBank/DDBJ whole genome shotgun (WGS) entry which is preliminary data.</text>
</comment>
<name>A0ACC2WVQ0_9TREE</name>
<organism evidence="1 2">
    <name type="scientific">Naganishia vaughanmartiniae</name>
    <dbReference type="NCBI Taxonomy" id="1424756"/>
    <lineage>
        <taxon>Eukaryota</taxon>
        <taxon>Fungi</taxon>
        <taxon>Dikarya</taxon>
        <taxon>Basidiomycota</taxon>
        <taxon>Agaricomycotina</taxon>
        <taxon>Tremellomycetes</taxon>
        <taxon>Filobasidiales</taxon>
        <taxon>Filobasidiaceae</taxon>
        <taxon>Naganishia</taxon>
    </lineage>
</organism>
<dbReference type="Proteomes" id="UP001243375">
    <property type="component" value="Unassembled WGS sequence"/>
</dbReference>
<sequence length="625" mass="66882">MSYRTKPRASDILPESSTEMLEMLLAAVDRDIGSGNDTANAEGDIGSWQSTTTANEIASPDSARDGTTTLHQIIQAIRDAQQSSLSSPRDPNGMRTSPVNSSTEEGPLYRPFRTPSSSSFMQGVDTPDRSPSVNSGTPLSTRNASALGFPPESPHSAPPALVVAGTEPDPSWMDFAQSGFGGDGSKLPKKPFVLGEAFKEAPQMAKASPPTQKPGSQTLATLGIGRPGQRASRKSGPQRSYALKSAGVTRLRPAFFEFERDARRIPRATEGWPSFMAIPLDKSVIRQFSLRSRYLLVLVDVVEPQQPDVPPVPIEKDQDSAIRQLPSPLQTPPPPPPSQIALAAYPSPPADDSDKRNRRRSFFRSFSGGSNKNRRSISSPLSSPSLPNPRMTESPLPPVAEKREPPLPSTKPTESPLLTTATAVPSPPRGGLLEPYRPNHSRSTSSVHRKPAPVLDQNELRELERSESRTRTSNDMREPDTSATVPLRTAVVSDDNVEVIRTDSLGSTSSTKNDSDSPKSLPRRRRSMAPSPASIGDARQVDDGVPTDALNKLALDDEVQGESGAKESDDTVTGCLSSDGPALVVEPDGTDNEIREIGEPELRTGGKGGVESATSQAPVLLGPVL</sequence>
<reference evidence="1" key="1">
    <citation type="submission" date="2023-04" db="EMBL/GenBank/DDBJ databases">
        <title>Draft Genome sequencing of Naganishia species isolated from polar environments using Oxford Nanopore Technology.</title>
        <authorList>
            <person name="Leo P."/>
            <person name="Venkateswaran K."/>
        </authorList>
    </citation>
    <scope>NUCLEOTIDE SEQUENCE</scope>
    <source>
        <strain evidence="1">MNA-CCFEE 5425</strain>
    </source>
</reference>